<keyword evidence="2" id="KW-0614">Plasmid</keyword>
<keyword evidence="3" id="KW-1185">Reference proteome</keyword>
<dbReference type="EMBL" id="OZ026885">
    <property type="protein sequence ID" value="CAL1241939.1"/>
    <property type="molecule type" value="Genomic_DNA"/>
</dbReference>
<evidence type="ECO:0000313" key="3">
    <source>
        <dbReference type="Proteomes" id="UP001497493"/>
    </source>
</evidence>
<protein>
    <submittedName>
        <fullName evidence="2">Uncharacterized protein</fullName>
    </submittedName>
</protein>
<name>A0ABM9NMR5_9GAMM</name>
<evidence type="ECO:0000256" key="1">
    <source>
        <dbReference type="SAM" id="MobiDB-lite"/>
    </source>
</evidence>
<reference evidence="2 3" key="1">
    <citation type="submission" date="2024-04" db="EMBL/GenBank/DDBJ databases">
        <authorList>
            <person name="Cremers G."/>
        </authorList>
    </citation>
    <scope>NUCLEOTIDE SEQUENCE [LARGE SCALE GENOMIC DNA]</scope>
    <source>
        <strain evidence="2">MeCH1-AG</strain>
        <plasmid evidence="2 3">2</plasmid>
    </source>
</reference>
<accession>A0ABM9NMR5</accession>
<sequence length="97" mass="9891">MAKASRFLPPAMAFRQLHHSVLERQAVPGDQDVGEATGQVAGADRVTVEALDARGGAAASQGVVHQGAQHGAVGGIGIERRKGGHGSTPGRVEMSIT</sequence>
<proteinExistence type="predicted"/>
<evidence type="ECO:0000313" key="2">
    <source>
        <dbReference type="EMBL" id="CAL1241939.1"/>
    </source>
</evidence>
<dbReference type="Proteomes" id="UP001497493">
    <property type="component" value="Plasmid 2"/>
</dbReference>
<geneLocation type="plasmid" evidence="2 3">
    <name>2</name>
</geneLocation>
<organism evidence="2 3">
    <name type="scientific">Candidatus Methylocalor cossyra</name>
    <dbReference type="NCBI Taxonomy" id="3108543"/>
    <lineage>
        <taxon>Bacteria</taxon>
        <taxon>Pseudomonadati</taxon>
        <taxon>Pseudomonadota</taxon>
        <taxon>Gammaproteobacteria</taxon>
        <taxon>Methylococcales</taxon>
        <taxon>Methylococcaceae</taxon>
        <taxon>Candidatus Methylocalor</taxon>
    </lineage>
</organism>
<gene>
    <name evidence="2" type="ORF">MECH1_V1_P0007</name>
</gene>
<feature type="region of interest" description="Disordered" evidence="1">
    <location>
        <begin position="72"/>
        <end position="97"/>
    </location>
</feature>